<keyword evidence="2" id="KW-1185">Reference proteome</keyword>
<comment type="caution">
    <text evidence="1">The sequence shown here is derived from an EMBL/GenBank/DDBJ whole genome shotgun (WGS) entry which is preliminary data.</text>
</comment>
<reference evidence="1" key="1">
    <citation type="submission" date="2022-06" db="EMBL/GenBank/DDBJ databases">
        <title>Rothia sp. isolated from sandalwood seedling.</title>
        <authorList>
            <person name="Tuikhar N."/>
            <person name="Kirdat K."/>
            <person name="Thorat V."/>
            <person name="Swetha P."/>
            <person name="Padma S."/>
            <person name="Sundararaj R."/>
            <person name="Yadav A."/>
        </authorList>
    </citation>
    <scope>NUCLEOTIDE SEQUENCE</scope>
    <source>
        <strain evidence="1">AR01</strain>
    </source>
</reference>
<evidence type="ECO:0008006" key="3">
    <source>
        <dbReference type="Google" id="ProtNLM"/>
    </source>
</evidence>
<dbReference type="AlphaFoldDB" id="A0A9X2KHU7"/>
<proteinExistence type="predicted"/>
<dbReference type="EMBL" id="JANAFB010000006">
    <property type="protein sequence ID" value="MCP3425169.1"/>
    <property type="molecule type" value="Genomic_DNA"/>
</dbReference>
<accession>A0A9X2KHU7</accession>
<evidence type="ECO:0000313" key="2">
    <source>
        <dbReference type="Proteomes" id="UP001139502"/>
    </source>
</evidence>
<gene>
    <name evidence="1" type="ORF">NBM05_03785</name>
</gene>
<evidence type="ECO:0000313" key="1">
    <source>
        <dbReference type="EMBL" id="MCP3425169.1"/>
    </source>
</evidence>
<name>A0A9X2KHU7_9MICC</name>
<sequence>MKEKSQKVRPDWQRLEQNDFDQLVEALLHRVHADAKKVWSPEDSGGDGGRDVLVEYEAKTIIYQLKCYKDGLTSKPDSRKRQIAKSFKSALKHNPDEWVLVFPSKIHESMSKFLTLLPQHREVKDLSAAASVKIRYIDRPRLDVLISKHPDILNLLERNDDYTMRAAQVYGQERAILAGGLADLVSRVEGLGEIADSTDLHWGVSFWHDGKRTLVSPVPKHPHAGQVSPISQDFTLRIPASASELIAQTEGVFGFGDRGTLRVPGEYVELGKYQGPGFFKLQGEVGELIISAGKGDEDLLGKPVRLVILDEDGDVLADDEGTVSYSAPGNAGYTLEMSLSGRVTVKMRAPFAEGQSVDITMSQRASGARPAEVRDGATIICAISQAATLEVHLEGHKIHVLGSPQQQVNQDHLTHADELRSAADDLAVIQQHLRQTFPMPAVIEPIERLWLRTLRIALEGGVAPTPRRTLKVNLQASTDTNDLSSEEGDMVLWFSEKGTTTHLAGRDLRLPRLIFVHPRAMSEIDVEAKTAMVTPAGEEVFVVYAPDYLQDTSGQVTPWGLSQGEEPPVPTLRFASGQNG</sequence>
<protein>
    <recommendedName>
        <fullName evidence="3">Restriction endonuclease</fullName>
    </recommendedName>
</protein>
<dbReference type="RefSeq" id="WP_254165226.1">
    <property type="nucleotide sequence ID" value="NZ_JANAFB010000006.1"/>
</dbReference>
<dbReference type="Proteomes" id="UP001139502">
    <property type="component" value="Unassembled WGS sequence"/>
</dbReference>
<organism evidence="1 2">
    <name type="scientific">Rothia santali</name>
    <dbReference type="NCBI Taxonomy" id="2949643"/>
    <lineage>
        <taxon>Bacteria</taxon>
        <taxon>Bacillati</taxon>
        <taxon>Actinomycetota</taxon>
        <taxon>Actinomycetes</taxon>
        <taxon>Micrococcales</taxon>
        <taxon>Micrococcaceae</taxon>
        <taxon>Rothia</taxon>
    </lineage>
</organism>